<sequence length="177" mass="19389">MLQRLPGLIDRALALASMAVVALLLICVLLGVFTRAAGEPLIWTDEVARLLMVWLACLGWTLASRRRSHIRVRYFLDKLPLSWQPQAERVMQAAIVLFGVLTTWYAADLVERNWEIEATSLAFSISWMYVPLVLAGVATAAQGVAEALRPEHRAPPMRAAAGMDDVAPVTPAGKGVE</sequence>
<keyword evidence="6 9" id="KW-1133">Transmembrane helix</keyword>
<name>A0AAU7JHS4_9HYPH</name>
<feature type="transmembrane region" description="Helical" evidence="9">
    <location>
        <begin position="90"/>
        <end position="107"/>
    </location>
</feature>
<feature type="transmembrane region" description="Helical" evidence="9">
    <location>
        <begin position="46"/>
        <end position="63"/>
    </location>
</feature>
<dbReference type="AlphaFoldDB" id="A0AAU7JHS4"/>
<dbReference type="GO" id="GO:0005886">
    <property type="term" value="C:plasma membrane"/>
    <property type="evidence" value="ECO:0007669"/>
    <property type="project" value="UniProtKB-SubCell"/>
</dbReference>
<dbReference type="InterPro" id="IPR007387">
    <property type="entry name" value="TRAP_DctQ"/>
</dbReference>
<evidence type="ECO:0000256" key="5">
    <source>
        <dbReference type="ARBA" id="ARBA00022692"/>
    </source>
</evidence>
<comment type="similarity">
    <text evidence="8 9">Belongs to the TRAP transporter small permease family.</text>
</comment>
<proteinExistence type="inferred from homology"/>
<keyword evidence="4 9" id="KW-0997">Cell inner membrane</keyword>
<dbReference type="Pfam" id="PF04290">
    <property type="entry name" value="DctQ"/>
    <property type="match status" value="1"/>
</dbReference>
<dbReference type="RefSeq" id="WP_406856794.1">
    <property type="nucleotide sequence ID" value="NZ_CP157484.1"/>
</dbReference>
<organism evidence="11">
    <name type="scientific">Alsobacter sp. KACC 23698</name>
    <dbReference type="NCBI Taxonomy" id="3149229"/>
    <lineage>
        <taxon>Bacteria</taxon>
        <taxon>Pseudomonadati</taxon>
        <taxon>Pseudomonadota</taxon>
        <taxon>Alphaproteobacteria</taxon>
        <taxon>Hyphomicrobiales</taxon>
        <taxon>Alsobacteraceae</taxon>
        <taxon>Alsobacter</taxon>
    </lineage>
</organism>
<dbReference type="GO" id="GO:0022857">
    <property type="term" value="F:transmembrane transporter activity"/>
    <property type="evidence" value="ECO:0007669"/>
    <property type="project" value="UniProtKB-UniRule"/>
</dbReference>
<keyword evidence="2 9" id="KW-0813">Transport</keyword>
<reference evidence="11" key="1">
    <citation type="submission" date="2024-05" db="EMBL/GenBank/DDBJ databases">
        <authorList>
            <person name="Kim S."/>
            <person name="Heo J."/>
            <person name="Choi H."/>
            <person name="Choi Y."/>
            <person name="Kwon S.-W."/>
            <person name="Kim Y."/>
        </authorList>
    </citation>
    <scope>NUCLEOTIDE SEQUENCE</scope>
    <source>
        <strain evidence="11">KACC 23698</strain>
    </source>
</reference>
<dbReference type="EMBL" id="CP157484">
    <property type="protein sequence ID" value="XBO39943.1"/>
    <property type="molecule type" value="Genomic_DNA"/>
</dbReference>
<evidence type="ECO:0000256" key="8">
    <source>
        <dbReference type="ARBA" id="ARBA00038436"/>
    </source>
</evidence>
<evidence type="ECO:0000256" key="1">
    <source>
        <dbReference type="ARBA" id="ARBA00004429"/>
    </source>
</evidence>
<evidence type="ECO:0000256" key="6">
    <source>
        <dbReference type="ARBA" id="ARBA00022989"/>
    </source>
</evidence>
<evidence type="ECO:0000256" key="3">
    <source>
        <dbReference type="ARBA" id="ARBA00022475"/>
    </source>
</evidence>
<evidence type="ECO:0000256" key="9">
    <source>
        <dbReference type="RuleBase" id="RU369079"/>
    </source>
</evidence>
<feature type="transmembrane region" description="Helical" evidence="9">
    <location>
        <begin position="127"/>
        <end position="148"/>
    </location>
</feature>
<dbReference type="GO" id="GO:0015740">
    <property type="term" value="P:C4-dicarboxylate transport"/>
    <property type="evidence" value="ECO:0007669"/>
    <property type="project" value="TreeGrafter"/>
</dbReference>
<accession>A0AAU7JHS4</accession>
<feature type="domain" description="Tripartite ATP-independent periplasmic transporters DctQ component" evidence="10">
    <location>
        <begin position="25"/>
        <end position="149"/>
    </location>
</feature>
<dbReference type="PANTHER" id="PTHR35011:SF2">
    <property type="entry name" value="2,3-DIKETO-L-GULONATE TRAP TRANSPORTER SMALL PERMEASE PROTEIN YIAM"/>
    <property type="match status" value="1"/>
</dbReference>
<evidence type="ECO:0000256" key="7">
    <source>
        <dbReference type="ARBA" id="ARBA00023136"/>
    </source>
</evidence>
<evidence type="ECO:0000256" key="2">
    <source>
        <dbReference type="ARBA" id="ARBA00022448"/>
    </source>
</evidence>
<protein>
    <recommendedName>
        <fullName evidence="9">TRAP transporter small permease protein</fullName>
    </recommendedName>
</protein>
<evidence type="ECO:0000313" key="11">
    <source>
        <dbReference type="EMBL" id="XBO39943.1"/>
    </source>
</evidence>
<evidence type="ECO:0000259" key="10">
    <source>
        <dbReference type="Pfam" id="PF04290"/>
    </source>
</evidence>
<dbReference type="InterPro" id="IPR055348">
    <property type="entry name" value="DctQ"/>
</dbReference>
<comment type="subcellular location">
    <subcellularLocation>
        <location evidence="1 9">Cell inner membrane</location>
        <topology evidence="1 9">Multi-pass membrane protein</topology>
    </subcellularLocation>
</comment>
<keyword evidence="5 9" id="KW-0812">Transmembrane</keyword>
<feature type="transmembrane region" description="Helical" evidence="9">
    <location>
        <begin position="12"/>
        <end position="34"/>
    </location>
</feature>
<comment type="subunit">
    <text evidence="9">The complex comprises the extracytoplasmic solute receptor protein and the two transmembrane proteins.</text>
</comment>
<gene>
    <name evidence="11" type="ORF">ABEG18_03940</name>
</gene>
<evidence type="ECO:0000256" key="4">
    <source>
        <dbReference type="ARBA" id="ARBA00022519"/>
    </source>
</evidence>
<comment type="function">
    <text evidence="9">Part of the tripartite ATP-independent periplasmic (TRAP) transport system.</text>
</comment>
<keyword evidence="3" id="KW-1003">Cell membrane</keyword>
<keyword evidence="7 9" id="KW-0472">Membrane</keyword>
<dbReference type="PANTHER" id="PTHR35011">
    <property type="entry name" value="2,3-DIKETO-L-GULONATE TRAP TRANSPORTER SMALL PERMEASE PROTEIN YIAM"/>
    <property type="match status" value="1"/>
</dbReference>